<feature type="transmembrane region" description="Helical" evidence="9">
    <location>
        <begin position="170"/>
        <end position="193"/>
    </location>
</feature>
<accession>A0A2M8QGW7</accession>
<dbReference type="PRINTS" id="PR01755">
    <property type="entry name" value="SECFTRNLCASE"/>
</dbReference>
<evidence type="ECO:0000256" key="6">
    <source>
        <dbReference type="ARBA" id="ARBA00022989"/>
    </source>
</evidence>
<dbReference type="GO" id="GO:0005886">
    <property type="term" value="C:plasma membrane"/>
    <property type="evidence" value="ECO:0007669"/>
    <property type="project" value="UniProtKB-SubCell"/>
</dbReference>
<dbReference type="GO" id="GO:0065002">
    <property type="term" value="P:intracellular protein transmembrane transport"/>
    <property type="evidence" value="ECO:0007669"/>
    <property type="project" value="UniProtKB-UniRule"/>
</dbReference>
<reference evidence="11 12" key="1">
    <citation type="submission" date="2017-11" db="EMBL/GenBank/DDBJ databases">
        <title>Evolution of Phototrophy in the Chloroflexi Phylum Driven by Horizontal Gene Transfer.</title>
        <authorList>
            <person name="Ward L.M."/>
            <person name="Hemp J."/>
            <person name="Shih P.M."/>
            <person name="Mcglynn S.E."/>
            <person name="Fischer W."/>
        </authorList>
    </citation>
    <scope>NUCLEOTIDE SEQUENCE [LARGE SCALE GENOMIC DNA]</scope>
    <source>
        <strain evidence="11">JP3_7</strain>
    </source>
</reference>
<evidence type="ECO:0000256" key="8">
    <source>
        <dbReference type="ARBA" id="ARBA00023136"/>
    </source>
</evidence>
<evidence type="ECO:0000256" key="5">
    <source>
        <dbReference type="ARBA" id="ARBA00022927"/>
    </source>
</evidence>
<keyword evidence="8 9" id="KW-0472">Membrane</keyword>
<protein>
    <recommendedName>
        <fullName evidence="9">Protein-export membrane protein SecF</fullName>
    </recommendedName>
</protein>
<keyword evidence="4 9" id="KW-0812">Transmembrane</keyword>
<comment type="function">
    <text evidence="9">Part of the Sec protein translocase complex. Interacts with the SecYEG preprotein conducting channel. SecDF uses the proton motive force (PMF) to complete protein translocation after the ATP-dependent function of SecA.</text>
</comment>
<dbReference type="InterPro" id="IPR022813">
    <property type="entry name" value="SecD/SecF_arch_bac"/>
</dbReference>
<dbReference type="GO" id="GO:0015450">
    <property type="term" value="F:protein-transporting ATPase activity"/>
    <property type="evidence" value="ECO:0007669"/>
    <property type="project" value="InterPro"/>
</dbReference>
<dbReference type="SUPFAM" id="SSF82866">
    <property type="entry name" value="Multidrug efflux transporter AcrB transmembrane domain"/>
    <property type="match status" value="1"/>
</dbReference>
<comment type="similarity">
    <text evidence="9">Belongs to the SecD/SecF family. SecF subfamily.</text>
</comment>
<evidence type="ECO:0000256" key="7">
    <source>
        <dbReference type="ARBA" id="ARBA00023010"/>
    </source>
</evidence>
<gene>
    <name evidence="9 11" type="primary">secF</name>
    <name evidence="11" type="ORF">CUN48_00090</name>
</gene>
<evidence type="ECO:0000259" key="10">
    <source>
        <dbReference type="Pfam" id="PF02355"/>
    </source>
</evidence>
<dbReference type="HAMAP" id="MF_01464_B">
    <property type="entry name" value="SecF_B"/>
    <property type="match status" value="1"/>
</dbReference>
<dbReference type="Pfam" id="PF02355">
    <property type="entry name" value="SecD_SecF_C"/>
    <property type="match status" value="1"/>
</dbReference>
<feature type="transmembrane region" description="Helical" evidence="9">
    <location>
        <begin position="199"/>
        <end position="220"/>
    </location>
</feature>
<dbReference type="Proteomes" id="UP000230790">
    <property type="component" value="Unassembled WGS sequence"/>
</dbReference>
<evidence type="ECO:0000256" key="3">
    <source>
        <dbReference type="ARBA" id="ARBA00022475"/>
    </source>
</evidence>
<dbReference type="GO" id="GO:0043952">
    <property type="term" value="P:protein transport by the Sec complex"/>
    <property type="evidence" value="ECO:0007669"/>
    <property type="project" value="UniProtKB-UniRule"/>
</dbReference>
<keyword evidence="6 9" id="KW-1133">Transmembrane helix</keyword>
<dbReference type="Gene3D" id="1.20.1640.10">
    <property type="entry name" value="Multidrug efflux transporter AcrB transmembrane domain"/>
    <property type="match status" value="1"/>
</dbReference>
<evidence type="ECO:0000313" key="11">
    <source>
        <dbReference type="EMBL" id="PJF49050.1"/>
    </source>
</evidence>
<feature type="domain" description="Protein export membrane protein SecD/SecF C-terminal" evidence="10">
    <location>
        <begin position="114"/>
        <end position="302"/>
    </location>
</feature>
<name>A0A2M8QGW7_9CHLR</name>
<dbReference type="InterPro" id="IPR005665">
    <property type="entry name" value="SecF_bac"/>
</dbReference>
<dbReference type="EMBL" id="PGTN01000001">
    <property type="protein sequence ID" value="PJF49050.1"/>
    <property type="molecule type" value="Genomic_DNA"/>
</dbReference>
<dbReference type="GO" id="GO:0006605">
    <property type="term" value="P:protein targeting"/>
    <property type="evidence" value="ECO:0007669"/>
    <property type="project" value="UniProtKB-UniRule"/>
</dbReference>
<dbReference type="InterPro" id="IPR048634">
    <property type="entry name" value="SecD_SecF_C"/>
</dbReference>
<feature type="transmembrane region" description="Helical" evidence="9">
    <location>
        <begin position="276"/>
        <end position="302"/>
    </location>
</feature>
<organism evidence="11 12">
    <name type="scientific">Candidatus Thermofonsia Clade 3 bacterium</name>
    <dbReference type="NCBI Taxonomy" id="2364212"/>
    <lineage>
        <taxon>Bacteria</taxon>
        <taxon>Bacillati</taxon>
        <taxon>Chloroflexota</taxon>
        <taxon>Candidatus Thermofontia</taxon>
        <taxon>Candidatus Thermofonsia Clade 3</taxon>
    </lineage>
</organism>
<proteinExistence type="inferred from homology"/>
<keyword evidence="2 9" id="KW-0813">Transport</keyword>
<dbReference type="PANTHER" id="PTHR30081">
    <property type="entry name" value="PROTEIN-EXPORT MEMBRANE PROTEIN SEC"/>
    <property type="match status" value="1"/>
</dbReference>
<keyword evidence="7 9" id="KW-0811">Translocation</keyword>
<evidence type="ECO:0000256" key="4">
    <source>
        <dbReference type="ARBA" id="ARBA00022692"/>
    </source>
</evidence>
<comment type="subcellular location">
    <subcellularLocation>
        <location evidence="1 9">Cell membrane</location>
        <topology evidence="1 9">Multi-pass membrane protein</topology>
    </subcellularLocation>
</comment>
<dbReference type="NCBIfam" id="TIGR00966">
    <property type="entry name" value="transloc_SecF"/>
    <property type="match status" value="1"/>
</dbReference>
<keyword evidence="3 9" id="KW-1003">Cell membrane</keyword>
<sequence>MFDLFRIVENRRYYFTLSLLVILLGVLAMIYNVITLPTHTPWRLSVDFLPGNRFELKFNQPVSEEQIRRVFQSFGVTNPAITRLGDPAENTWQVRTAFVAGDRAQAIRNALAQEAPMDENRTQIQSVSPTVAAQVTQAAIVAVVVATVAILLFVWWSFRKADRAFRYSACAIAALIHDILIAAGITAIFSALFNWEIDALFLTAMLTVLGFSIQDTIVVYDRIRENLTRRRGESFETIVTRSLLETLNRSLTTSLINILVLTALLLFGGASIKQFVAVLLIGMISGTYSSIFVAVPLVVAWFERDLWGTKQRTPQVAIAGK</sequence>
<feature type="transmembrane region" description="Helical" evidence="9">
    <location>
        <begin position="12"/>
        <end position="34"/>
    </location>
</feature>
<keyword evidence="5 9" id="KW-0653">Protein transport</keyword>
<evidence type="ECO:0000256" key="9">
    <source>
        <dbReference type="HAMAP-Rule" id="MF_01464"/>
    </source>
</evidence>
<evidence type="ECO:0000256" key="2">
    <source>
        <dbReference type="ARBA" id="ARBA00022448"/>
    </source>
</evidence>
<comment type="caution">
    <text evidence="11">The sequence shown here is derived from an EMBL/GenBank/DDBJ whole genome shotgun (WGS) entry which is preliminary data.</text>
</comment>
<dbReference type="AlphaFoldDB" id="A0A2M8QGW7"/>
<comment type="subunit">
    <text evidence="9">Forms a complex with SecD. Part of the essential Sec protein translocation apparatus which comprises SecA, SecYEG and auxiliary proteins SecDF. Other proteins may also be involved.</text>
</comment>
<dbReference type="InterPro" id="IPR022645">
    <property type="entry name" value="SecD/SecF_bac"/>
</dbReference>
<feature type="transmembrane region" description="Helical" evidence="9">
    <location>
        <begin position="251"/>
        <end position="270"/>
    </location>
</feature>
<dbReference type="PANTHER" id="PTHR30081:SF8">
    <property type="entry name" value="PROTEIN TRANSLOCASE SUBUNIT SECF"/>
    <property type="match status" value="1"/>
</dbReference>
<feature type="transmembrane region" description="Helical" evidence="9">
    <location>
        <begin position="138"/>
        <end position="158"/>
    </location>
</feature>
<evidence type="ECO:0000256" key="1">
    <source>
        <dbReference type="ARBA" id="ARBA00004651"/>
    </source>
</evidence>
<evidence type="ECO:0000313" key="12">
    <source>
        <dbReference type="Proteomes" id="UP000230790"/>
    </source>
</evidence>